<evidence type="ECO:0000259" key="5">
    <source>
        <dbReference type="Pfam" id="PF00496"/>
    </source>
</evidence>
<dbReference type="GO" id="GO:1904680">
    <property type="term" value="F:peptide transmembrane transporter activity"/>
    <property type="evidence" value="ECO:0007669"/>
    <property type="project" value="TreeGrafter"/>
</dbReference>
<organism evidence="6 7">
    <name type="scientific">Trebonia kvetii</name>
    <dbReference type="NCBI Taxonomy" id="2480626"/>
    <lineage>
        <taxon>Bacteria</taxon>
        <taxon>Bacillati</taxon>
        <taxon>Actinomycetota</taxon>
        <taxon>Actinomycetes</taxon>
        <taxon>Streptosporangiales</taxon>
        <taxon>Treboniaceae</taxon>
        <taxon>Trebonia</taxon>
    </lineage>
</organism>
<reference evidence="6 7" key="1">
    <citation type="submission" date="2018-11" db="EMBL/GenBank/DDBJ databases">
        <title>Trebonia kvetii gen.nov., sp.nov., a novel acidophilic actinobacterium, and proposal of the new actinobacterial family Treboniaceae fam. nov.</title>
        <authorList>
            <person name="Rapoport D."/>
            <person name="Sagova-Mareckova M."/>
            <person name="Sedlacek I."/>
            <person name="Provaznik J."/>
            <person name="Kralova S."/>
            <person name="Pavlinic D."/>
            <person name="Benes V."/>
            <person name="Kopecky J."/>
        </authorList>
    </citation>
    <scope>NUCLEOTIDE SEQUENCE [LARGE SCALE GENOMIC DNA]</scope>
    <source>
        <strain evidence="6 7">15Tr583</strain>
    </source>
</reference>
<evidence type="ECO:0000256" key="3">
    <source>
        <dbReference type="ARBA" id="ARBA00022448"/>
    </source>
</evidence>
<dbReference type="InterPro" id="IPR039424">
    <property type="entry name" value="SBP_5"/>
</dbReference>
<dbReference type="OrthoDB" id="9803988at2"/>
<dbReference type="Gene3D" id="3.40.190.10">
    <property type="entry name" value="Periplasmic binding protein-like II"/>
    <property type="match status" value="1"/>
</dbReference>
<accession>A0A6P2BMR6</accession>
<feature type="domain" description="Solute-binding protein family 5" evidence="5">
    <location>
        <begin position="112"/>
        <end position="428"/>
    </location>
</feature>
<dbReference type="PANTHER" id="PTHR30290:SF10">
    <property type="entry name" value="PERIPLASMIC OLIGOPEPTIDE-BINDING PROTEIN-RELATED"/>
    <property type="match status" value="1"/>
</dbReference>
<comment type="caution">
    <text evidence="6">The sequence shown here is derived from an EMBL/GenBank/DDBJ whole genome shotgun (WGS) entry which is preliminary data.</text>
</comment>
<dbReference type="AlphaFoldDB" id="A0A6P2BMR6"/>
<dbReference type="GO" id="GO:0015833">
    <property type="term" value="P:peptide transport"/>
    <property type="evidence" value="ECO:0007669"/>
    <property type="project" value="TreeGrafter"/>
</dbReference>
<dbReference type="GO" id="GO:0030313">
    <property type="term" value="C:cell envelope"/>
    <property type="evidence" value="ECO:0007669"/>
    <property type="project" value="UniProtKB-SubCell"/>
</dbReference>
<keyword evidence="3" id="KW-0813">Transport</keyword>
<dbReference type="InterPro" id="IPR000914">
    <property type="entry name" value="SBP_5_dom"/>
</dbReference>
<dbReference type="EMBL" id="RPFW01000011">
    <property type="protein sequence ID" value="TVY99810.1"/>
    <property type="molecule type" value="Genomic_DNA"/>
</dbReference>
<sequence length="546" mass="56317">MANAACSGGDAGIALTLEEERMPNGIKNGIPRRRQICLAVAVIGATAAATACGSSSSVKSTGAAASTAVSIGTNADPAAFGYDPAALSGGGETTFWQGLYSSLFTTTSVGAVEPQLATSYTFNADKTVLTLQLRQGVKFTDGTTLTSTLVKQNLDRRSDPTLGAYGMFAAGGTAAIVSVAAPSPSTVVITFAKSQASAPSLLADDAGRIVGGKAIANPKSLMTQPDGSGPYTLSASGTVKGSSYTLAKNTSAWDASSFPYSRVVFKVLQDSQTMANALVSGQVQVAQLDPSVISFVKSKDSVVEFAGTIYASPLFDKLGKTSEPFASVKVRQALSMAVNRAAIAKLHPGAVATASFFPPGTQGYDSNLDTTYAYNPAKAKRLLAEAGYPHGFSFSVITVGPQMDTDLQALQQDWQAIDVHMTIQHATSYAEGLQAQSTTPIGYNDFTIGRDPLGFVNAFLLGGTFNPQHATDAQITSALQVAESEGGNSDTAALKSLDDAVVNEGWMFTFYAQPAEIGYDSSQVQVPKSSGASVFPLLSSVAPAGA</sequence>
<comment type="subcellular location">
    <subcellularLocation>
        <location evidence="1">Cell envelope</location>
    </subcellularLocation>
</comment>
<dbReference type="SUPFAM" id="SSF53850">
    <property type="entry name" value="Periplasmic binding protein-like II"/>
    <property type="match status" value="1"/>
</dbReference>
<name>A0A6P2BMR6_9ACTN</name>
<protein>
    <submittedName>
        <fullName evidence="6">ABC transporter substrate-binding protein</fullName>
    </submittedName>
</protein>
<evidence type="ECO:0000256" key="1">
    <source>
        <dbReference type="ARBA" id="ARBA00004196"/>
    </source>
</evidence>
<keyword evidence="7" id="KW-1185">Reference proteome</keyword>
<evidence type="ECO:0000313" key="6">
    <source>
        <dbReference type="EMBL" id="TVY99810.1"/>
    </source>
</evidence>
<dbReference type="Pfam" id="PF00496">
    <property type="entry name" value="SBP_bac_5"/>
    <property type="match status" value="1"/>
</dbReference>
<gene>
    <name evidence="6" type="ORF">EAS64_39835</name>
</gene>
<dbReference type="Proteomes" id="UP000460272">
    <property type="component" value="Unassembled WGS sequence"/>
</dbReference>
<dbReference type="PANTHER" id="PTHR30290">
    <property type="entry name" value="PERIPLASMIC BINDING COMPONENT OF ABC TRANSPORTER"/>
    <property type="match status" value="1"/>
</dbReference>
<proteinExistence type="inferred from homology"/>
<comment type="similarity">
    <text evidence="2">Belongs to the bacterial solute-binding protein 5 family.</text>
</comment>
<keyword evidence="4" id="KW-0732">Signal</keyword>
<evidence type="ECO:0000256" key="4">
    <source>
        <dbReference type="ARBA" id="ARBA00022729"/>
    </source>
</evidence>
<evidence type="ECO:0000313" key="7">
    <source>
        <dbReference type="Proteomes" id="UP000460272"/>
    </source>
</evidence>
<dbReference type="Gene3D" id="3.10.105.10">
    <property type="entry name" value="Dipeptide-binding Protein, Domain 3"/>
    <property type="match status" value="1"/>
</dbReference>
<evidence type="ECO:0000256" key="2">
    <source>
        <dbReference type="ARBA" id="ARBA00005695"/>
    </source>
</evidence>